<sequence length="280" mass="32204">MVTNGLNNYKIVYQEKNNDSLYFGVEFEENDILDYVKTTVKEKYFSVESTNEIIQDHEENWIEFGLDSTGFSVNNLSDIFTSNLKPKDWKIGETLAKCFLEEERNAKFYYDNIDDARNINANIQGADIVGFHNHGKSSIMFLFGEVKTSSSDKYPPNVVYGKSGLEGQLTDLIEEKEVVNNLIRTIAIKTTNLNINNELKKNYFRALKYFLETDKCGYKIVGILIRDVNPNKMDLEKRFKKLNSIIKKKMVLELIGCYLPFSIKSLEQIIMDDGENPDGS</sequence>
<organism evidence="2 3">
    <name type="scientific">Candidatus Lokiarchaeum ossiferum</name>
    <dbReference type="NCBI Taxonomy" id="2951803"/>
    <lineage>
        <taxon>Archaea</taxon>
        <taxon>Promethearchaeati</taxon>
        <taxon>Promethearchaeota</taxon>
        <taxon>Promethearchaeia</taxon>
        <taxon>Promethearchaeales</taxon>
        <taxon>Promethearchaeaceae</taxon>
        <taxon>Candidatus Lokiarchaeum</taxon>
    </lineage>
</organism>
<name>A0ABY6HST2_9ARCH</name>
<dbReference type="Pfam" id="PF08878">
    <property type="entry name" value="HamA"/>
    <property type="match status" value="1"/>
</dbReference>
<proteinExistence type="predicted"/>
<evidence type="ECO:0000313" key="3">
    <source>
        <dbReference type="Proteomes" id="UP001208689"/>
    </source>
</evidence>
<accession>A0ABY6HST2</accession>
<evidence type="ECO:0000313" key="2">
    <source>
        <dbReference type="EMBL" id="UYP46476.1"/>
    </source>
</evidence>
<dbReference type="EMBL" id="CP104013">
    <property type="protein sequence ID" value="UYP46476.1"/>
    <property type="molecule type" value="Genomic_DNA"/>
</dbReference>
<dbReference type="Proteomes" id="UP001208689">
    <property type="component" value="Chromosome"/>
</dbReference>
<dbReference type="InterPro" id="IPR014976">
    <property type="entry name" value="AbpA_HamA_C"/>
</dbReference>
<evidence type="ECO:0000259" key="1">
    <source>
        <dbReference type="Pfam" id="PF08878"/>
    </source>
</evidence>
<gene>
    <name evidence="2" type="ORF">NEF87_002761</name>
</gene>
<feature type="domain" description="Anti-bacteriophage protein A/HamA C-terminal" evidence="1">
    <location>
        <begin position="22"/>
        <end position="255"/>
    </location>
</feature>
<protein>
    <recommendedName>
        <fullName evidence="1">Anti-bacteriophage protein A/HamA C-terminal domain-containing protein</fullName>
    </recommendedName>
</protein>
<keyword evidence="3" id="KW-1185">Reference proteome</keyword>
<reference evidence="2" key="1">
    <citation type="submission" date="2022-09" db="EMBL/GenBank/DDBJ databases">
        <title>Actin cytoskeleton and complex cell architecture in an #Asgard archaeon.</title>
        <authorList>
            <person name="Ponce Toledo R.I."/>
            <person name="Schleper C."/>
            <person name="Rodrigues Oliveira T."/>
            <person name="Wollweber F."/>
            <person name="Xu J."/>
            <person name="Rittmann S."/>
            <person name="Klingl A."/>
            <person name="Pilhofer M."/>
        </authorList>
    </citation>
    <scope>NUCLEOTIDE SEQUENCE</scope>
    <source>
        <strain evidence="2">B-35</strain>
    </source>
</reference>